<dbReference type="Proteomes" id="UP000199513">
    <property type="component" value="Unassembled WGS sequence"/>
</dbReference>
<proteinExistence type="predicted"/>
<dbReference type="EMBL" id="FONY01000003">
    <property type="protein sequence ID" value="SFE58614.1"/>
    <property type="molecule type" value="Genomic_DNA"/>
</dbReference>
<dbReference type="AlphaFoldDB" id="A0A1I2BR79"/>
<accession>A0A1I2BR79</accession>
<evidence type="ECO:0000313" key="2">
    <source>
        <dbReference type="Proteomes" id="UP000199513"/>
    </source>
</evidence>
<keyword evidence="2" id="KW-1185">Reference proteome</keyword>
<dbReference type="STRING" id="1003.SAMN04488541_1003123"/>
<sequence length="125" mass="14521">MKQTISIFLALVVLFSPLQKMWLVVSFQLNQEYIAKYLCENKAKPKLQCKGQCQLKKQLKKVEKEEEQQLPTSQKGKVEITLFYALVPTFDFCFFDQTSAVFYPELNDHSKPLVVISDIFQPPRA</sequence>
<protein>
    <submittedName>
        <fullName evidence="1">Uncharacterized protein</fullName>
    </submittedName>
</protein>
<evidence type="ECO:0000313" key="1">
    <source>
        <dbReference type="EMBL" id="SFE58614.1"/>
    </source>
</evidence>
<name>A0A1I2BR79_9BACT</name>
<organism evidence="1 2">
    <name type="scientific">Thermoflexibacter ruber</name>
    <dbReference type="NCBI Taxonomy" id="1003"/>
    <lineage>
        <taxon>Bacteria</taxon>
        <taxon>Pseudomonadati</taxon>
        <taxon>Bacteroidota</taxon>
        <taxon>Cytophagia</taxon>
        <taxon>Cytophagales</taxon>
        <taxon>Thermoflexibacteraceae</taxon>
        <taxon>Thermoflexibacter</taxon>
    </lineage>
</organism>
<reference evidence="1 2" key="1">
    <citation type="submission" date="2016-10" db="EMBL/GenBank/DDBJ databases">
        <authorList>
            <person name="de Groot N.N."/>
        </authorList>
    </citation>
    <scope>NUCLEOTIDE SEQUENCE [LARGE SCALE GENOMIC DNA]</scope>
    <source>
        <strain>GEY</strain>
        <strain evidence="2">DSM 9560</strain>
    </source>
</reference>
<dbReference type="RefSeq" id="WP_091539554.1">
    <property type="nucleotide sequence ID" value="NZ_FONY01000003.1"/>
</dbReference>
<dbReference type="OrthoDB" id="980645at2"/>
<gene>
    <name evidence="1" type="ORF">SAMN04488541_1003123</name>
</gene>